<sequence>METQAASRLRCERASTWDGLVRTAAGDPTMYSMEFVVERGKARCPRCVAVAEYSFVELGPNLLRYEVNCTGCGEAYREKLGPVEPKAGVLATVDDWLPVVPEPGVPLRARLDGWVGTARRRAAALSAATTSAWAAARARRRPETVAEPVA</sequence>
<protein>
    <submittedName>
        <fullName evidence="1">Uncharacterized protein</fullName>
    </submittedName>
</protein>
<dbReference type="AlphaFoldDB" id="A0A6H0S6E1"/>
<reference evidence="1 2" key="1">
    <citation type="submission" date="2019-04" db="EMBL/GenBank/DDBJ databases">
        <title>Draft, Whole-Genome Sequence of the Anthracene-degrading Mycobacterium frederiksbergense LB501T, Isolated from a Polycyclic Aromatic Hydrocarbon (PAH)-Contaminated Soil.</title>
        <authorList>
            <person name="Augelletti F."/>
        </authorList>
    </citation>
    <scope>NUCLEOTIDE SEQUENCE [LARGE SCALE GENOMIC DNA]</scope>
    <source>
        <strain evidence="1 2">LB 501T</strain>
    </source>
</reference>
<gene>
    <name evidence="1" type="ORF">EXE63_14195</name>
</gene>
<evidence type="ECO:0000313" key="2">
    <source>
        <dbReference type="Proteomes" id="UP000501849"/>
    </source>
</evidence>
<dbReference type="Proteomes" id="UP000501849">
    <property type="component" value="Chromosome"/>
</dbReference>
<dbReference type="KEGG" id="mfre:EXE63_14195"/>
<name>A0A6H0S6E1_9MYCO</name>
<accession>A0A6H0S6E1</accession>
<proteinExistence type="predicted"/>
<organism evidence="1 2">
    <name type="scientific">Mycolicibacterium frederiksbergense</name>
    <dbReference type="NCBI Taxonomy" id="117567"/>
    <lineage>
        <taxon>Bacteria</taxon>
        <taxon>Bacillati</taxon>
        <taxon>Actinomycetota</taxon>
        <taxon>Actinomycetes</taxon>
        <taxon>Mycobacteriales</taxon>
        <taxon>Mycobacteriaceae</taxon>
        <taxon>Mycolicibacterium</taxon>
    </lineage>
</organism>
<dbReference type="EMBL" id="CP038799">
    <property type="protein sequence ID" value="QIV81905.1"/>
    <property type="molecule type" value="Genomic_DNA"/>
</dbReference>
<keyword evidence="2" id="KW-1185">Reference proteome</keyword>
<evidence type="ECO:0000313" key="1">
    <source>
        <dbReference type="EMBL" id="QIV81905.1"/>
    </source>
</evidence>